<feature type="transmembrane region" description="Helical" evidence="1">
    <location>
        <begin position="41"/>
        <end position="61"/>
    </location>
</feature>
<dbReference type="Proteomes" id="UP000224915">
    <property type="component" value="Unassembled WGS sequence"/>
</dbReference>
<dbReference type="EMBL" id="PDJD01000001">
    <property type="protein sequence ID" value="PFG20431.1"/>
    <property type="molecule type" value="Genomic_DNA"/>
</dbReference>
<gene>
    <name evidence="2" type="ORF">ATL40_2029</name>
</gene>
<proteinExistence type="predicted"/>
<organism evidence="2 3">
    <name type="scientific">Serinibacter salmoneus</name>
    <dbReference type="NCBI Taxonomy" id="556530"/>
    <lineage>
        <taxon>Bacteria</taxon>
        <taxon>Bacillati</taxon>
        <taxon>Actinomycetota</taxon>
        <taxon>Actinomycetes</taxon>
        <taxon>Micrococcales</taxon>
        <taxon>Beutenbergiaceae</taxon>
        <taxon>Serinibacter</taxon>
    </lineage>
</organism>
<evidence type="ECO:0000313" key="2">
    <source>
        <dbReference type="EMBL" id="PFG20431.1"/>
    </source>
</evidence>
<accession>A0A2A9D235</accession>
<name>A0A2A9D235_9MICO</name>
<reference evidence="2 3" key="1">
    <citation type="submission" date="2017-10" db="EMBL/GenBank/DDBJ databases">
        <title>Sequencing the genomes of 1000 actinobacteria strains.</title>
        <authorList>
            <person name="Klenk H.-P."/>
        </authorList>
    </citation>
    <scope>NUCLEOTIDE SEQUENCE [LARGE SCALE GENOMIC DNA]</scope>
    <source>
        <strain evidence="2 3">DSM 21801</strain>
    </source>
</reference>
<keyword evidence="1" id="KW-1133">Transmembrane helix</keyword>
<dbReference type="AlphaFoldDB" id="A0A2A9D235"/>
<keyword evidence="3" id="KW-1185">Reference proteome</keyword>
<keyword evidence="1" id="KW-0812">Transmembrane</keyword>
<evidence type="ECO:0000313" key="3">
    <source>
        <dbReference type="Proteomes" id="UP000224915"/>
    </source>
</evidence>
<keyword evidence="1" id="KW-0472">Membrane</keyword>
<protein>
    <submittedName>
        <fullName evidence="2">Uncharacterized protein DUF4307</fullName>
    </submittedName>
</protein>
<dbReference type="Pfam" id="PF14155">
    <property type="entry name" value="DUF4307"/>
    <property type="match status" value="1"/>
</dbReference>
<evidence type="ECO:0000256" key="1">
    <source>
        <dbReference type="SAM" id="Phobius"/>
    </source>
</evidence>
<dbReference type="RefSeq" id="WP_169925937.1">
    <property type="nucleotide sequence ID" value="NZ_PDJD01000001.1"/>
</dbReference>
<comment type="caution">
    <text evidence="2">The sequence shown here is derived from an EMBL/GenBank/DDBJ whole genome shotgun (WGS) entry which is preliminary data.</text>
</comment>
<sequence length="152" mass="16204">MSRPRPDQPDDAAAARERYLERRYGRANNARDTTDGRSRTAWALSSVVAVVVGAVAVYLALGSSEPGITLSQASYSTPSDSLMEITVTAYREDPSQAWTCAFEALDASRAQVGVVLVDIPPSEQASEVLTVEVPTLARGEIGRAVDNGCYPA</sequence>
<dbReference type="InterPro" id="IPR025443">
    <property type="entry name" value="DUF4307"/>
</dbReference>